<comment type="caution">
    <text evidence="2">The sequence shown here is derived from an EMBL/GenBank/DDBJ whole genome shotgun (WGS) entry which is preliminary data.</text>
</comment>
<gene>
    <name evidence="2" type="ORF">A1O5_11176</name>
</gene>
<proteinExistence type="predicted"/>
<feature type="domain" description="BTB" evidence="1">
    <location>
        <begin position="12"/>
        <end position="68"/>
    </location>
</feature>
<accession>W9X5B4</accession>
<dbReference type="eggNOG" id="KOG1987">
    <property type="taxonomic scope" value="Eukaryota"/>
</dbReference>
<evidence type="ECO:0000313" key="2">
    <source>
        <dbReference type="EMBL" id="EXJ65649.1"/>
    </source>
</evidence>
<keyword evidence="3" id="KW-1185">Reference proteome</keyword>
<dbReference type="GeneID" id="19195866"/>
<dbReference type="HOGENOM" id="CLU_1618841_0_0_1"/>
<dbReference type="Gene3D" id="3.30.710.10">
    <property type="entry name" value="Potassium Channel Kv1.1, Chain A"/>
    <property type="match status" value="1"/>
</dbReference>
<protein>
    <recommendedName>
        <fullName evidence="1">BTB domain-containing protein</fullName>
    </recommendedName>
</protein>
<dbReference type="OrthoDB" id="6359816at2759"/>
<dbReference type="RefSeq" id="XP_007749939.1">
    <property type="nucleotide sequence ID" value="XM_007751749.1"/>
</dbReference>
<dbReference type="InterPro" id="IPR000210">
    <property type="entry name" value="BTB/POZ_dom"/>
</dbReference>
<dbReference type="AlphaFoldDB" id="W9X5B4"/>
<organism evidence="2 3">
    <name type="scientific">Cladophialophora psammophila CBS 110553</name>
    <dbReference type="NCBI Taxonomy" id="1182543"/>
    <lineage>
        <taxon>Eukaryota</taxon>
        <taxon>Fungi</taxon>
        <taxon>Dikarya</taxon>
        <taxon>Ascomycota</taxon>
        <taxon>Pezizomycotina</taxon>
        <taxon>Eurotiomycetes</taxon>
        <taxon>Chaetothyriomycetidae</taxon>
        <taxon>Chaetothyriales</taxon>
        <taxon>Herpotrichiellaceae</taxon>
        <taxon>Cladophialophora</taxon>
    </lineage>
</organism>
<evidence type="ECO:0000313" key="3">
    <source>
        <dbReference type="Proteomes" id="UP000019471"/>
    </source>
</evidence>
<dbReference type="Proteomes" id="UP000019471">
    <property type="component" value="Unassembled WGS sequence"/>
</dbReference>
<name>W9X5B4_9EURO</name>
<reference evidence="2 3" key="1">
    <citation type="submission" date="2013-03" db="EMBL/GenBank/DDBJ databases">
        <title>The Genome Sequence of Cladophialophora psammophila CBS 110553.</title>
        <authorList>
            <consortium name="The Broad Institute Genomics Platform"/>
            <person name="Cuomo C."/>
            <person name="de Hoog S."/>
            <person name="Gorbushina A."/>
            <person name="Walker B."/>
            <person name="Young S.K."/>
            <person name="Zeng Q."/>
            <person name="Gargeya S."/>
            <person name="Fitzgerald M."/>
            <person name="Haas B."/>
            <person name="Abouelleil A."/>
            <person name="Allen A.W."/>
            <person name="Alvarado L."/>
            <person name="Arachchi H.M."/>
            <person name="Berlin A.M."/>
            <person name="Chapman S.B."/>
            <person name="Gainer-Dewar J."/>
            <person name="Goldberg J."/>
            <person name="Griggs A."/>
            <person name="Gujja S."/>
            <person name="Hansen M."/>
            <person name="Howarth C."/>
            <person name="Imamovic A."/>
            <person name="Ireland A."/>
            <person name="Larimer J."/>
            <person name="McCowan C."/>
            <person name="Murphy C."/>
            <person name="Pearson M."/>
            <person name="Poon T.W."/>
            <person name="Priest M."/>
            <person name="Roberts A."/>
            <person name="Saif S."/>
            <person name="Shea T."/>
            <person name="Sisk P."/>
            <person name="Sykes S."/>
            <person name="Wortman J."/>
            <person name="Nusbaum C."/>
            <person name="Birren B."/>
        </authorList>
    </citation>
    <scope>NUCLEOTIDE SEQUENCE [LARGE SCALE GENOMIC DNA]</scope>
    <source>
        <strain evidence="2 3">CBS 110553</strain>
    </source>
</reference>
<dbReference type="InterPro" id="IPR011333">
    <property type="entry name" value="SKP1/BTB/POZ_sf"/>
</dbReference>
<dbReference type="STRING" id="1182543.W9X5B4"/>
<sequence length="164" mass="18416">MSAKKPKPIMVRMMESGEFSDLKFLCNGQEFKVRKAVVCVQSPMIKAATRGQFKEANTNIIVMDSFHPTPAITTLTTMSMKPPRGKLPEMTSMKLKKKHQVCREIKVSLIAMKRTATNFLLEEPPLPLPQGLNATASLFENIRVNSIGDYYRIDELVSLANTKI</sequence>
<dbReference type="EMBL" id="AMGX01000024">
    <property type="protein sequence ID" value="EXJ65649.1"/>
    <property type="molecule type" value="Genomic_DNA"/>
</dbReference>
<dbReference type="SUPFAM" id="SSF54695">
    <property type="entry name" value="POZ domain"/>
    <property type="match status" value="1"/>
</dbReference>
<evidence type="ECO:0000259" key="1">
    <source>
        <dbReference type="Pfam" id="PF00651"/>
    </source>
</evidence>
<dbReference type="Pfam" id="PF00651">
    <property type="entry name" value="BTB"/>
    <property type="match status" value="1"/>
</dbReference>